<feature type="transmembrane region" description="Helical" evidence="5">
    <location>
        <begin position="30"/>
        <end position="53"/>
    </location>
</feature>
<feature type="transmembrane region" description="Helical" evidence="5">
    <location>
        <begin position="135"/>
        <end position="154"/>
    </location>
</feature>
<evidence type="ECO:0000256" key="5">
    <source>
        <dbReference type="SAM" id="Phobius"/>
    </source>
</evidence>
<sequence>MLSEKLISVVSGFFITVYTARYLGPESMGVIIYIISVLSIVVPLSQLGTMQLIFDKTLRNRNLGINILLYSKFCMNVVFILIMPLLILFLYFNGNGNDSETWFLIVTLIAYVYYQTLDNFSPFFDSILSSRTNVIATNFGVLFSHVSRLIFVIFNLPMFFFGIPYLISVIVPYGIKSFYFNGNYRGKINPSNKRKKVYREYILKAGVPLAISSFSVLLYVKVGQVILGGISGFYYLGIYNAANALAQAWLFIPITLITIGLTKALKLNGGDKIKALSVILSVITILMVLVIIFFFFLSYEIVSFTFGVDYLASSDGVFLLSLASFFSVYGVFFTRVIVSYGGYNFLMKKMFVTLVFNLIISYVFINAYGLIGAYCSIIITEFLSSIVFNAFYQKVNLLSIFKEFFNLFNNISLLK</sequence>
<feature type="transmembrane region" description="Helical" evidence="5">
    <location>
        <begin position="73"/>
        <end position="93"/>
    </location>
</feature>
<evidence type="ECO:0000313" key="7">
    <source>
        <dbReference type="Proteomes" id="UP000654004"/>
    </source>
</evidence>
<feature type="transmembrane region" description="Helical" evidence="5">
    <location>
        <begin position="7"/>
        <end position="24"/>
    </location>
</feature>
<evidence type="ECO:0000313" key="6">
    <source>
        <dbReference type="EMBL" id="GGP89996.1"/>
    </source>
</evidence>
<keyword evidence="7" id="KW-1185">Reference proteome</keyword>
<feature type="transmembrane region" description="Helical" evidence="5">
    <location>
        <begin position="201"/>
        <end position="220"/>
    </location>
</feature>
<keyword evidence="2 5" id="KW-0812">Transmembrane</keyword>
<dbReference type="Pfam" id="PF01943">
    <property type="entry name" value="Polysacc_synt"/>
    <property type="match status" value="1"/>
</dbReference>
<dbReference type="EMBL" id="BMQW01000006">
    <property type="protein sequence ID" value="GGP89996.1"/>
    <property type="molecule type" value="Genomic_DNA"/>
</dbReference>
<feature type="transmembrane region" description="Helical" evidence="5">
    <location>
        <begin position="350"/>
        <end position="365"/>
    </location>
</feature>
<feature type="transmembrane region" description="Helical" evidence="5">
    <location>
        <begin position="317"/>
        <end position="338"/>
    </location>
</feature>
<dbReference type="PANTHER" id="PTHR43424">
    <property type="entry name" value="LOCUS PUTATIVE PROTEIN 1-RELATED"/>
    <property type="match status" value="1"/>
</dbReference>
<proteinExistence type="predicted"/>
<organism evidence="6 7">
    <name type="scientific">Shewanella ulleungensis</name>
    <dbReference type="NCBI Taxonomy" id="2282699"/>
    <lineage>
        <taxon>Bacteria</taxon>
        <taxon>Pseudomonadati</taxon>
        <taxon>Pseudomonadota</taxon>
        <taxon>Gammaproteobacteria</taxon>
        <taxon>Alteromonadales</taxon>
        <taxon>Shewanellaceae</taxon>
        <taxon>Shewanella</taxon>
    </lineage>
</organism>
<accession>A0ABQ2QQZ5</accession>
<evidence type="ECO:0000256" key="2">
    <source>
        <dbReference type="ARBA" id="ARBA00022692"/>
    </source>
</evidence>
<feature type="transmembrane region" description="Helical" evidence="5">
    <location>
        <begin position="273"/>
        <end position="297"/>
    </location>
</feature>
<gene>
    <name evidence="6" type="ORF">GCM10009410_25020</name>
</gene>
<feature type="transmembrane region" description="Helical" evidence="5">
    <location>
        <begin position="99"/>
        <end position="114"/>
    </location>
</feature>
<dbReference type="PANTHER" id="PTHR43424:SF1">
    <property type="entry name" value="LOCUS PUTATIVE PROTEIN 1-RELATED"/>
    <property type="match status" value="1"/>
</dbReference>
<feature type="transmembrane region" description="Helical" evidence="5">
    <location>
        <begin position="371"/>
        <end position="392"/>
    </location>
</feature>
<comment type="caution">
    <text evidence="6">The sequence shown here is derived from an EMBL/GenBank/DDBJ whole genome shotgun (WGS) entry which is preliminary data.</text>
</comment>
<feature type="transmembrane region" description="Helical" evidence="5">
    <location>
        <begin position="160"/>
        <end position="180"/>
    </location>
</feature>
<dbReference type="InterPro" id="IPR002797">
    <property type="entry name" value="Polysacc_synth"/>
</dbReference>
<protein>
    <submittedName>
        <fullName evidence="6">O-unit flippase</fullName>
    </submittedName>
</protein>
<dbReference type="Proteomes" id="UP000654004">
    <property type="component" value="Unassembled WGS sequence"/>
</dbReference>
<feature type="transmembrane region" description="Helical" evidence="5">
    <location>
        <begin position="232"/>
        <end position="261"/>
    </location>
</feature>
<keyword evidence="4 5" id="KW-0472">Membrane</keyword>
<evidence type="ECO:0000256" key="1">
    <source>
        <dbReference type="ARBA" id="ARBA00004141"/>
    </source>
</evidence>
<keyword evidence="3 5" id="KW-1133">Transmembrane helix</keyword>
<comment type="subcellular location">
    <subcellularLocation>
        <location evidence="1">Membrane</location>
        <topology evidence="1">Multi-pass membrane protein</topology>
    </subcellularLocation>
</comment>
<dbReference type="InterPro" id="IPR052556">
    <property type="entry name" value="PolySynth_Transporter"/>
</dbReference>
<reference evidence="7" key="1">
    <citation type="journal article" date="2019" name="Int. J. Syst. Evol. Microbiol.">
        <title>The Global Catalogue of Microorganisms (GCM) 10K type strain sequencing project: providing services to taxonomists for standard genome sequencing and annotation.</title>
        <authorList>
            <consortium name="The Broad Institute Genomics Platform"/>
            <consortium name="The Broad Institute Genome Sequencing Center for Infectious Disease"/>
            <person name="Wu L."/>
            <person name="Ma J."/>
        </authorList>
    </citation>
    <scope>NUCLEOTIDE SEQUENCE [LARGE SCALE GENOMIC DNA]</scope>
    <source>
        <strain evidence="7">JCM 32305</strain>
    </source>
</reference>
<evidence type="ECO:0000256" key="4">
    <source>
        <dbReference type="ARBA" id="ARBA00023136"/>
    </source>
</evidence>
<name>A0ABQ2QQZ5_9GAMM</name>
<evidence type="ECO:0000256" key="3">
    <source>
        <dbReference type="ARBA" id="ARBA00022989"/>
    </source>
</evidence>